<keyword evidence="2" id="KW-0378">Hydrolase</keyword>
<dbReference type="AlphaFoldDB" id="A0A7C9BGJ9"/>
<dbReference type="GO" id="GO:0016787">
    <property type="term" value="F:hydrolase activity"/>
    <property type="evidence" value="ECO:0007669"/>
    <property type="project" value="UniProtKB-KW"/>
</dbReference>
<dbReference type="EMBL" id="WHLY01000004">
    <property type="protein sequence ID" value="MPR37276.1"/>
    <property type="molecule type" value="Genomic_DNA"/>
</dbReference>
<evidence type="ECO:0000313" key="2">
    <source>
        <dbReference type="EMBL" id="MPR37276.1"/>
    </source>
</evidence>
<dbReference type="RefSeq" id="WP_152766644.1">
    <property type="nucleotide sequence ID" value="NZ_WHLY01000004.1"/>
</dbReference>
<organism evidence="2 3">
    <name type="scientific">Salmonirosea aquatica</name>
    <dbReference type="NCBI Taxonomy" id="2654236"/>
    <lineage>
        <taxon>Bacteria</taxon>
        <taxon>Pseudomonadati</taxon>
        <taxon>Bacteroidota</taxon>
        <taxon>Cytophagia</taxon>
        <taxon>Cytophagales</taxon>
        <taxon>Spirosomataceae</taxon>
        <taxon>Salmonirosea</taxon>
    </lineage>
</organism>
<protein>
    <submittedName>
        <fullName evidence="2">Putative metal-dependent hydrolase</fullName>
    </submittedName>
</protein>
<dbReference type="NCBIfam" id="NF009807">
    <property type="entry name" value="PRK13291.1"/>
    <property type="match status" value="1"/>
</dbReference>
<dbReference type="InterPro" id="IPR024775">
    <property type="entry name" value="DinB-like"/>
</dbReference>
<dbReference type="SUPFAM" id="SSF109854">
    <property type="entry name" value="DinB/YfiT-like putative metalloenzymes"/>
    <property type="match status" value="1"/>
</dbReference>
<comment type="caution">
    <text evidence="2">The sequence shown here is derived from an EMBL/GenBank/DDBJ whole genome shotgun (WGS) entry which is preliminary data.</text>
</comment>
<evidence type="ECO:0000313" key="3">
    <source>
        <dbReference type="Proteomes" id="UP000479293"/>
    </source>
</evidence>
<dbReference type="Proteomes" id="UP000479293">
    <property type="component" value="Unassembled WGS sequence"/>
</dbReference>
<gene>
    <name evidence="2" type="ORF">GBK04_29085</name>
</gene>
<feature type="domain" description="DinB-like" evidence="1">
    <location>
        <begin position="38"/>
        <end position="171"/>
    </location>
</feature>
<keyword evidence="3" id="KW-1185">Reference proteome</keyword>
<reference evidence="2 3" key="1">
    <citation type="submission" date="2019-10" db="EMBL/GenBank/DDBJ databases">
        <title>Draft Genome Sequence of Cytophagaceae sp. SJW1-29.</title>
        <authorList>
            <person name="Choi A."/>
        </authorList>
    </citation>
    <scope>NUCLEOTIDE SEQUENCE [LARGE SCALE GENOMIC DNA]</scope>
    <source>
        <strain evidence="2 3">SJW1-29</strain>
    </source>
</reference>
<dbReference type="Gene3D" id="1.20.120.450">
    <property type="entry name" value="dinb family like domain"/>
    <property type="match status" value="1"/>
</dbReference>
<name>A0A7C9BGJ9_9BACT</name>
<dbReference type="InterPro" id="IPR034660">
    <property type="entry name" value="DinB/YfiT-like"/>
</dbReference>
<evidence type="ECO:0000259" key="1">
    <source>
        <dbReference type="Pfam" id="PF12867"/>
    </source>
</evidence>
<sequence length="180" mass="20983">MDTETLYRLKYPIGEFEKPAEITTAILDEWINTISDFPRQLSKELEILTDSQLETPYRLGGWTVRQVVHHCADSHMNAFCRFKLALTEDSPRIKPYFEALWAELADAKQIPVEHSLFILLGLHARWVVLLQSLSTQDLSRIYIHPEHGREFRLDEAIGNYAWHSNHHLAHIKNVVKVNQK</sequence>
<accession>A0A7C9BGJ9</accession>
<dbReference type="Pfam" id="PF12867">
    <property type="entry name" value="DinB_2"/>
    <property type="match status" value="1"/>
</dbReference>
<proteinExistence type="predicted"/>